<feature type="compositionally biased region" description="Low complexity" evidence="1">
    <location>
        <begin position="382"/>
        <end position="397"/>
    </location>
</feature>
<gene>
    <name evidence="3" type="ORF">HYDPIDRAFT_111308</name>
</gene>
<dbReference type="HOGENOM" id="CLU_029715_0_0_1"/>
<dbReference type="PANTHER" id="PTHR34407:SF1">
    <property type="entry name" value="SGNH HYDROLASE-TYPE ESTERASE DOMAIN-CONTAINING PROTEIN"/>
    <property type="match status" value="1"/>
</dbReference>
<evidence type="ECO:0008006" key="5">
    <source>
        <dbReference type="Google" id="ProtNLM"/>
    </source>
</evidence>
<feature type="region of interest" description="Disordered" evidence="1">
    <location>
        <begin position="382"/>
        <end position="415"/>
    </location>
</feature>
<dbReference type="SUPFAM" id="SSF52266">
    <property type="entry name" value="SGNH hydrolase"/>
    <property type="match status" value="1"/>
</dbReference>
<keyword evidence="2" id="KW-0812">Transmembrane</keyword>
<dbReference type="PANTHER" id="PTHR34407">
    <property type="entry name" value="EXPRESSED PROTEIN"/>
    <property type="match status" value="1"/>
</dbReference>
<keyword evidence="2" id="KW-1133">Transmembrane helix</keyword>
<keyword evidence="2" id="KW-0472">Membrane</keyword>
<feature type="transmembrane region" description="Helical" evidence="2">
    <location>
        <begin position="46"/>
        <end position="64"/>
    </location>
</feature>
<accession>A0A0C9WG32</accession>
<protein>
    <recommendedName>
        <fullName evidence="5">Capsular associated protein</fullName>
    </recommendedName>
</protein>
<dbReference type="AlphaFoldDB" id="A0A0C9WG32"/>
<evidence type="ECO:0000313" key="3">
    <source>
        <dbReference type="EMBL" id="KIJ64722.1"/>
    </source>
</evidence>
<proteinExistence type="predicted"/>
<dbReference type="Proteomes" id="UP000053820">
    <property type="component" value="Unassembled WGS sequence"/>
</dbReference>
<reference evidence="3 4" key="1">
    <citation type="submission" date="2014-04" db="EMBL/GenBank/DDBJ databases">
        <title>Evolutionary Origins and Diversification of the Mycorrhizal Mutualists.</title>
        <authorList>
            <consortium name="DOE Joint Genome Institute"/>
            <consortium name="Mycorrhizal Genomics Consortium"/>
            <person name="Kohler A."/>
            <person name="Kuo A."/>
            <person name="Nagy L.G."/>
            <person name="Floudas D."/>
            <person name="Copeland A."/>
            <person name="Barry K.W."/>
            <person name="Cichocki N."/>
            <person name="Veneault-Fourrey C."/>
            <person name="LaButti K."/>
            <person name="Lindquist E.A."/>
            <person name="Lipzen A."/>
            <person name="Lundell T."/>
            <person name="Morin E."/>
            <person name="Murat C."/>
            <person name="Riley R."/>
            <person name="Ohm R."/>
            <person name="Sun H."/>
            <person name="Tunlid A."/>
            <person name="Henrissat B."/>
            <person name="Grigoriev I.V."/>
            <person name="Hibbett D.S."/>
            <person name="Martin F."/>
        </authorList>
    </citation>
    <scope>NUCLEOTIDE SEQUENCE [LARGE SCALE GENOMIC DNA]</scope>
    <source>
        <strain evidence="3 4">MD-312</strain>
    </source>
</reference>
<dbReference type="OrthoDB" id="544608at2759"/>
<sequence length="585" mass="63357">MQRRSGLGKGLARISPPSQHPLTGMGIDPSTRSRWHQRSFGVPNRIWAVLLVFVSIVTLTRYVLPSHHEQPPPFSTIGLVPKNYLHEANYFAANNSEGGGGEVAGNPFDFCPVFGPGDDIAERYGVMALAQSRLHLGSGGRIHRVIHKALLGQPVVMSVLGGSVSACHGSGDDPLSPTCYPSLFFQWWSSVFPHPASELTNGAMRRTNSGYFGFCSAHHAPDNTDLIILEFDVDDPGDQRAMDNFELLVRSLLDRPDQPAVVILGHFSPETHSAYGFAGPDHWHNIVAQFYDVPHISTKPILYPSYMSNPELIKPYYADAILASPTGHELLADVLISYFQSQICAAWSTAGGHSYETIPIMFAPGYNPGGDTHLFGGIGARKGAAAPEPPKAAGENAEAGKKPAQAPAQDSHPVPIYPELRIPPVRINTRPQSSKPFEEPAPFCASANDLVNPVPPSLFYGSGWTAAHPPQGTSPLLTTGYYWHSSMPLSKLRVPIKVGAGDVGMYYLKEPIRDVEEGSQIECWVDDNFGGAVIIENAGDVNSPVPTLEMIDHHVSRGNHYVECVLLGEEGQPVPSFKIIGIFAT</sequence>
<evidence type="ECO:0000256" key="1">
    <source>
        <dbReference type="SAM" id="MobiDB-lite"/>
    </source>
</evidence>
<dbReference type="CDD" id="cd00229">
    <property type="entry name" value="SGNH_hydrolase"/>
    <property type="match status" value="1"/>
</dbReference>
<evidence type="ECO:0000313" key="4">
    <source>
        <dbReference type="Proteomes" id="UP000053820"/>
    </source>
</evidence>
<evidence type="ECO:0000256" key="2">
    <source>
        <dbReference type="SAM" id="Phobius"/>
    </source>
</evidence>
<dbReference type="EMBL" id="KN839845">
    <property type="protein sequence ID" value="KIJ64722.1"/>
    <property type="molecule type" value="Genomic_DNA"/>
</dbReference>
<feature type="region of interest" description="Disordered" evidence="1">
    <location>
        <begin position="1"/>
        <end position="30"/>
    </location>
</feature>
<keyword evidence="4" id="KW-1185">Reference proteome</keyword>
<name>A0A0C9WG32_9AGAM</name>
<organism evidence="3 4">
    <name type="scientific">Hydnomerulius pinastri MD-312</name>
    <dbReference type="NCBI Taxonomy" id="994086"/>
    <lineage>
        <taxon>Eukaryota</taxon>
        <taxon>Fungi</taxon>
        <taxon>Dikarya</taxon>
        <taxon>Basidiomycota</taxon>
        <taxon>Agaricomycotina</taxon>
        <taxon>Agaricomycetes</taxon>
        <taxon>Agaricomycetidae</taxon>
        <taxon>Boletales</taxon>
        <taxon>Boletales incertae sedis</taxon>
        <taxon>Leucogyrophana</taxon>
    </lineage>
</organism>